<reference evidence="3" key="1">
    <citation type="submission" date="2018-02" db="EMBL/GenBank/DDBJ databases">
        <title>Genome sequencing of Solimonas sp. HR-BB.</title>
        <authorList>
            <person name="Lee Y."/>
            <person name="Jeon C.O."/>
        </authorList>
    </citation>
    <scope>NUCLEOTIDE SEQUENCE [LARGE SCALE GENOMIC DNA]</scope>
    <source>
        <strain evidence="3">HR-E</strain>
    </source>
</reference>
<comment type="caution">
    <text evidence="2">The sequence shown here is derived from an EMBL/GenBank/DDBJ whole genome shotgun (WGS) entry which is preliminary data.</text>
</comment>
<gene>
    <name evidence="2" type="ORF">C5O18_07045</name>
</gene>
<dbReference type="PANTHER" id="PTHR35175">
    <property type="entry name" value="DUF1289 DOMAIN-CONTAINING PROTEIN"/>
    <property type="match status" value="1"/>
</dbReference>
<keyword evidence="3" id="KW-1185">Reference proteome</keyword>
<dbReference type="RefSeq" id="WP_105192712.1">
    <property type="nucleotide sequence ID" value="NZ_PTQZ01000163.1"/>
</dbReference>
<organism evidence="2 3">
    <name type="scientific">Amnimonas aquatica</name>
    <dbReference type="NCBI Taxonomy" id="2094561"/>
    <lineage>
        <taxon>Bacteria</taxon>
        <taxon>Pseudomonadati</taxon>
        <taxon>Pseudomonadota</taxon>
        <taxon>Gammaproteobacteria</taxon>
        <taxon>Moraxellales</taxon>
        <taxon>Moraxellaceae</taxon>
        <taxon>Amnimonas</taxon>
    </lineage>
</organism>
<dbReference type="AlphaFoldDB" id="A0A2P6ARQ6"/>
<proteinExistence type="predicted"/>
<dbReference type="EMBL" id="PTQZ01000163">
    <property type="protein sequence ID" value="PQA38743.1"/>
    <property type="molecule type" value="Genomic_DNA"/>
</dbReference>
<evidence type="ECO:0000313" key="2">
    <source>
        <dbReference type="EMBL" id="PQA38743.1"/>
    </source>
</evidence>
<dbReference type="Pfam" id="PF06945">
    <property type="entry name" value="DUF1289"/>
    <property type="match status" value="1"/>
</dbReference>
<accession>A0A2P6ARQ6</accession>
<feature type="region of interest" description="Disordered" evidence="1">
    <location>
        <begin position="49"/>
        <end position="69"/>
    </location>
</feature>
<dbReference type="OrthoDB" id="8911262at2"/>
<protein>
    <submittedName>
        <fullName evidence="2">DUF1289 domain-containing protein</fullName>
    </submittedName>
</protein>
<evidence type="ECO:0000256" key="1">
    <source>
        <dbReference type="SAM" id="MobiDB-lite"/>
    </source>
</evidence>
<dbReference type="Proteomes" id="UP000243900">
    <property type="component" value="Unassembled WGS sequence"/>
</dbReference>
<sequence length="69" mass="7672">MTASLSPCIGRCRLDEHKVCIGCLRTIDEIGRWGLLSVDEQRRILRQIEGRRQPPAASIPSSAFPEPSP</sequence>
<name>A0A2P6ARQ6_9GAMM</name>
<dbReference type="InterPro" id="IPR010710">
    <property type="entry name" value="DUF1289"/>
</dbReference>
<dbReference type="PANTHER" id="PTHR35175:SF2">
    <property type="entry name" value="DUF1289 DOMAIN-CONTAINING PROTEIN"/>
    <property type="match status" value="1"/>
</dbReference>
<evidence type="ECO:0000313" key="3">
    <source>
        <dbReference type="Proteomes" id="UP000243900"/>
    </source>
</evidence>
<feature type="compositionally biased region" description="Low complexity" evidence="1">
    <location>
        <begin position="54"/>
        <end position="69"/>
    </location>
</feature>